<evidence type="ECO:0000256" key="7">
    <source>
        <dbReference type="SAM" id="MobiDB-lite"/>
    </source>
</evidence>
<feature type="domain" description="DDT" evidence="9">
    <location>
        <begin position="368"/>
        <end position="428"/>
    </location>
</feature>
<dbReference type="InterPro" id="IPR019787">
    <property type="entry name" value="Znf_PHD-finger"/>
</dbReference>
<feature type="region of interest" description="Disordered" evidence="7">
    <location>
        <begin position="55"/>
        <end position="92"/>
    </location>
</feature>
<dbReference type="PROSITE" id="PS50827">
    <property type="entry name" value="DDT"/>
    <property type="match status" value="1"/>
</dbReference>
<evidence type="ECO:0000259" key="9">
    <source>
        <dbReference type="PROSITE" id="PS50827"/>
    </source>
</evidence>
<dbReference type="STRING" id="74649.A0A2P6QFA7"/>
<dbReference type="PROSITE" id="PS01359">
    <property type="entry name" value="ZF_PHD_1"/>
    <property type="match status" value="1"/>
</dbReference>
<feature type="compositionally biased region" description="Basic and acidic residues" evidence="7">
    <location>
        <begin position="73"/>
        <end position="91"/>
    </location>
</feature>
<accession>A0A2P6QFA7</accession>
<feature type="compositionally biased region" description="Basic residues" evidence="7">
    <location>
        <begin position="1384"/>
        <end position="1420"/>
    </location>
</feature>
<sequence length="1571" mass="175470">MEFVGRSVRKELKGVVGTVKSYSASSGFFQVLFEDGNSEQLDSAQLSLLLLADPAPARKPKKRRRTGNSDPNYRGEDEHASSNSSPEKEQGIDLNAGFNFSLNDAADLNVGEERDCIDLNLDASGCDSVDNFDGPSLGQGTKRRGCDFDLNLEVAEEGDSEDKFKISPKFERIEESRSSGDAQGNVAEDGNVNETRKQVCIDINQEVPLNGIECAAVGEGLGNENRWSSGDMKVESSLGDLNASAVKDNGMVEDGPSEAATPVTHGHPGDSASPSIQKSSRRKRRRLPDNLMSNSTETVLRRSSRRGSARNHVSVASSAVSNPVSSSAATAVTEDVPVISGSEEADQPSVAPQKLGLPPSSQRLNLEGIPVLDLFSIYACLRSFSTILFLSPFKLEDFVRALQCNSPSLLFDSVHVSILQTLRKHLESLSNEGSESASDCLRSLNWDFLDLITWPVFMVEYFLIHCSGLKPGFDLGHFKLLKSDYYSQPASLKVEILRCLCDDLIEGEAIKSEINRRCSTSEHDMGFDRDVNFDVCKKRKASAQIAGSSSLNDENVDETPDWNSDECCLCKMEGNLICCDGCPAAYHSRCVGVVNDLLPEGDWYCPECMIDRHKPWMKLRKSLRGAELLGIDPHGRLYFKSCGYLLVSGFCDDESAFNYYHRDDLNKIIEVLRSSEFSYGGILLGIYKHWDIPTTFNGAISSKPLDQLEFSETGDAKNETHEDRKLQEKFCNLVSDVSNSVQVLRRTVIQDDSNNLADISNQSDLVRKLPEDCSLTSTCLDVRQESNGSIDLGKISSAITTRKEGTSEVDCGIDYMNYYSFGQIASSVAEELSKSSEKNKEGALNTVDEIISAQMKTIIKKSSKFSWPNIENLNIDVQKEKCGWCFSCKYPADDRDCLLIMSKLPLQDVSKTDVVGLQLKNIPKDHLNDVSCQILSIHDRLLGLLLGPWLNPHHTEYWRNSLLNACDLASVKHLLLLLVENLHHRALSADWLKHVDSVVTMGSASHVVTSLRAYSKNMNSRKRPKFSDIDSNPSSNAGSGLGMFWWRGGRLSRQVFGWKILPRSLTSKAARQGGCTKIMGILYPENSEYAKRSKYIAWRATVEMSTSAEQLALQVRELYSNIRWDDIENTHPLPTLDKESTKSIKLFRKVIVRRKCSEKGVVKYLLDFGKRRAIPDIVRKHGSVLEEPSNERKKYWLEESYLPLHLLKNFEERRIARKSSDGKSGKVLAVGRVMRPPDEKGFAYLFSKAERSEYYKCGHCHKDVLIREAVSCQLCRGFFHKRHAKKSAGAIVSECTYTCHRCQNGVSAKIDTKRGKADKKRGKVGMKRGKVETKIEKVQSQKCKNSQTDRRSLRLRSKRKALAGGRQVQLKNSKKVPVSVPLRRSPRKAKCLTLQNKKHSKRKKGKQSKSKKRTYKKPKTGTLCQKKRTQVYRSYWLNGLQLSRKPNDKRVMLFREKKLLAHCGCSSIVLGQLKCQLCCEAEYASTLDYIGCELCGEWFHGEAFGLDSENIDKLIGFRCHVCRKTEPPVCPHLVVVKTDVSQLAEAQTDGSVDCSEEVPNAVPTLSEITCK</sequence>
<evidence type="ECO:0000259" key="8">
    <source>
        <dbReference type="PROSITE" id="PS50016"/>
    </source>
</evidence>
<keyword evidence="11" id="KW-1185">Reference proteome</keyword>
<organism evidence="10 11">
    <name type="scientific">Rosa chinensis</name>
    <name type="common">China rose</name>
    <dbReference type="NCBI Taxonomy" id="74649"/>
    <lineage>
        <taxon>Eukaryota</taxon>
        <taxon>Viridiplantae</taxon>
        <taxon>Streptophyta</taxon>
        <taxon>Embryophyta</taxon>
        <taxon>Tracheophyta</taxon>
        <taxon>Spermatophyta</taxon>
        <taxon>Magnoliopsida</taxon>
        <taxon>eudicotyledons</taxon>
        <taxon>Gunneridae</taxon>
        <taxon>Pentapetalae</taxon>
        <taxon>rosids</taxon>
        <taxon>fabids</taxon>
        <taxon>Rosales</taxon>
        <taxon>Rosaceae</taxon>
        <taxon>Rosoideae</taxon>
        <taxon>Rosoideae incertae sedis</taxon>
        <taxon>Rosa</taxon>
    </lineage>
</organism>
<comment type="subcellular location">
    <subcellularLocation>
        <location evidence="1">Nucleus</location>
    </subcellularLocation>
</comment>
<feature type="compositionally biased region" description="Basic and acidic residues" evidence="7">
    <location>
        <begin position="1329"/>
        <end position="1339"/>
    </location>
</feature>
<dbReference type="Pfam" id="PF02791">
    <property type="entry name" value="DDT"/>
    <property type="match status" value="1"/>
</dbReference>
<dbReference type="InterPro" id="IPR011011">
    <property type="entry name" value="Znf_FYVE_PHD"/>
</dbReference>
<dbReference type="PANTHER" id="PTHR46508">
    <property type="entry name" value="PHD FINGER FAMILY PROTEIN"/>
    <property type="match status" value="1"/>
</dbReference>
<dbReference type="PANTHER" id="PTHR46508:SF5">
    <property type="entry name" value="PHD-FINGER AND DNA BINDING DOMAIN-CONTAINING PROTEIN"/>
    <property type="match status" value="1"/>
</dbReference>
<dbReference type="GO" id="GO:0008270">
    <property type="term" value="F:zinc ion binding"/>
    <property type="evidence" value="ECO:0007669"/>
    <property type="project" value="UniProtKB-KW"/>
</dbReference>
<dbReference type="SMART" id="SM00571">
    <property type="entry name" value="DDT"/>
    <property type="match status" value="1"/>
</dbReference>
<feature type="region of interest" description="Disordered" evidence="7">
    <location>
        <begin position="1313"/>
        <end position="1420"/>
    </location>
</feature>
<evidence type="ECO:0000256" key="2">
    <source>
        <dbReference type="ARBA" id="ARBA00022723"/>
    </source>
</evidence>
<dbReference type="InterPro" id="IPR013083">
    <property type="entry name" value="Znf_RING/FYVE/PHD"/>
</dbReference>
<proteinExistence type="predicted"/>
<dbReference type="Gene3D" id="3.30.40.10">
    <property type="entry name" value="Zinc/RING finger domain, C3HC4 (zinc finger)"/>
    <property type="match status" value="2"/>
</dbReference>
<keyword evidence="3 6" id="KW-0863">Zinc-finger</keyword>
<dbReference type="Pfam" id="PF15612">
    <property type="entry name" value="WHIM1"/>
    <property type="match status" value="1"/>
</dbReference>
<evidence type="ECO:0000256" key="4">
    <source>
        <dbReference type="ARBA" id="ARBA00022833"/>
    </source>
</evidence>
<dbReference type="PROSITE" id="PS50016">
    <property type="entry name" value="ZF_PHD_2"/>
    <property type="match status" value="1"/>
</dbReference>
<dbReference type="GO" id="GO:0000785">
    <property type="term" value="C:chromatin"/>
    <property type="evidence" value="ECO:0007669"/>
    <property type="project" value="UniProtKB-ARBA"/>
</dbReference>
<evidence type="ECO:0000256" key="5">
    <source>
        <dbReference type="ARBA" id="ARBA00023242"/>
    </source>
</evidence>
<dbReference type="SMART" id="SM00249">
    <property type="entry name" value="PHD"/>
    <property type="match status" value="2"/>
</dbReference>
<feature type="region of interest" description="Disordered" evidence="7">
    <location>
        <begin position="247"/>
        <end position="328"/>
    </location>
</feature>
<evidence type="ECO:0000256" key="6">
    <source>
        <dbReference type="PROSITE-ProRule" id="PRU00146"/>
    </source>
</evidence>
<dbReference type="Gramene" id="PRQ32866">
    <property type="protein sequence ID" value="PRQ32866"/>
    <property type="gene ID" value="RchiOBHm_Chr5g0051171"/>
</dbReference>
<feature type="compositionally biased region" description="Basic residues" evidence="7">
    <location>
        <begin position="1316"/>
        <end position="1328"/>
    </location>
</feature>
<dbReference type="Pfam" id="PF24294">
    <property type="entry name" value="Chromo_PTM"/>
    <property type="match status" value="1"/>
</dbReference>
<dbReference type="Pfam" id="PF21743">
    <property type="entry name" value="PTM_DIR17_Tudor"/>
    <property type="match status" value="1"/>
</dbReference>
<dbReference type="InterPro" id="IPR047365">
    <property type="entry name" value="Tudor_AtPTM-like"/>
</dbReference>
<gene>
    <name evidence="10" type="ORF">RchiOBHm_Chr5g0051171</name>
</gene>
<dbReference type="GO" id="GO:0005634">
    <property type="term" value="C:nucleus"/>
    <property type="evidence" value="ECO:0007669"/>
    <property type="project" value="UniProtKB-SubCell"/>
</dbReference>
<evidence type="ECO:0000256" key="3">
    <source>
        <dbReference type="ARBA" id="ARBA00022771"/>
    </source>
</evidence>
<protein>
    <submittedName>
        <fullName evidence="10">Putative transcription factor &amp; chromatin remodeling DDT family</fullName>
    </submittedName>
</protein>
<keyword evidence="2" id="KW-0479">Metal-binding</keyword>
<evidence type="ECO:0000313" key="11">
    <source>
        <dbReference type="Proteomes" id="UP000238479"/>
    </source>
</evidence>
<dbReference type="SUPFAM" id="SSF57903">
    <property type="entry name" value="FYVE/PHD zinc finger"/>
    <property type="match status" value="2"/>
</dbReference>
<keyword evidence="5" id="KW-0539">Nucleus</keyword>
<dbReference type="InterPro" id="IPR019786">
    <property type="entry name" value="Zinc_finger_PHD-type_CS"/>
</dbReference>
<evidence type="ECO:0000313" key="10">
    <source>
        <dbReference type="EMBL" id="PRQ32866.1"/>
    </source>
</evidence>
<dbReference type="OMA" id="IDRHKPW"/>
<dbReference type="InterPro" id="IPR056618">
    <property type="entry name" value="Chromo_PTM"/>
</dbReference>
<dbReference type="InterPro" id="IPR001965">
    <property type="entry name" value="Znf_PHD"/>
</dbReference>
<dbReference type="InterPro" id="IPR018501">
    <property type="entry name" value="DDT_dom"/>
</dbReference>
<feature type="domain" description="PHD-type" evidence="8">
    <location>
        <begin position="564"/>
        <end position="611"/>
    </location>
</feature>
<dbReference type="CDD" id="cd15532">
    <property type="entry name" value="PHD2_CHD_II"/>
    <property type="match status" value="1"/>
</dbReference>
<reference evidence="10 11" key="1">
    <citation type="journal article" date="2018" name="Nat. Genet.">
        <title>The Rosa genome provides new insights in the design of modern roses.</title>
        <authorList>
            <person name="Bendahmane M."/>
        </authorList>
    </citation>
    <scope>NUCLEOTIDE SEQUENCE [LARGE SCALE GENOMIC DNA]</scope>
    <source>
        <strain evidence="11">cv. Old Blush</strain>
    </source>
</reference>
<dbReference type="EMBL" id="PDCK01000043">
    <property type="protein sequence ID" value="PRQ32866.1"/>
    <property type="molecule type" value="Genomic_DNA"/>
</dbReference>
<keyword evidence="4" id="KW-0862">Zinc</keyword>
<dbReference type="CDD" id="cd15517">
    <property type="entry name" value="PHD_TCF19_like"/>
    <property type="match status" value="1"/>
</dbReference>
<comment type="caution">
    <text evidence="10">The sequence shown here is derived from an EMBL/GenBank/DDBJ whole genome shotgun (WGS) entry which is preliminary data.</text>
</comment>
<evidence type="ECO:0000256" key="1">
    <source>
        <dbReference type="ARBA" id="ARBA00004123"/>
    </source>
</evidence>
<dbReference type="Pfam" id="PF00628">
    <property type="entry name" value="PHD"/>
    <property type="match status" value="1"/>
</dbReference>
<dbReference type="InterPro" id="IPR028942">
    <property type="entry name" value="WHIM1_dom"/>
</dbReference>
<name>A0A2P6QFA7_ROSCH</name>
<dbReference type="Proteomes" id="UP000238479">
    <property type="component" value="Chromosome 5"/>
</dbReference>
<feature type="compositionally biased region" description="Low complexity" evidence="7">
    <location>
        <begin position="313"/>
        <end position="328"/>
    </location>
</feature>